<dbReference type="InterPro" id="IPR001214">
    <property type="entry name" value="SET_dom"/>
</dbReference>
<organism evidence="5 6">
    <name type="scientific">Riccia sorocarpa</name>
    <dbReference type="NCBI Taxonomy" id="122646"/>
    <lineage>
        <taxon>Eukaryota</taxon>
        <taxon>Viridiplantae</taxon>
        <taxon>Streptophyta</taxon>
        <taxon>Embryophyta</taxon>
        <taxon>Marchantiophyta</taxon>
        <taxon>Marchantiopsida</taxon>
        <taxon>Marchantiidae</taxon>
        <taxon>Marchantiales</taxon>
        <taxon>Ricciaceae</taxon>
        <taxon>Riccia</taxon>
    </lineage>
</organism>
<dbReference type="PANTHER" id="PTHR13271:SF137">
    <property type="entry name" value="SET DOMAIN-CONTAINING PROTEIN"/>
    <property type="match status" value="1"/>
</dbReference>
<keyword evidence="3" id="KW-0949">S-adenosyl-L-methionine</keyword>
<evidence type="ECO:0000259" key="4">
    <source>
        <dbReference type="PROSITE" id="PS50280"/>
    </source>
</evidence>
<dbReference type="InterPro" id="IPR036464">
    <property type="entry name" value="Rubisco_LSMT_subst-bd_sf"/>
</dbReference>
<dbReference type="GO" id="GO:0008168">
    <property type="term" value="F:methyltransferase activity"/>
    <property type="evidence" value="ECO:0007669"/>
    <property type="project" value="UniProtKB-KW"/>
</dbReference>
<dbReference type="PROSITE" id="PS50280">
    <property type="entry name" value="SET"/>
    <property type="match status" value="1"/>
</dbReference>
<dbReference type="GO" id="GO:0032259">
    <property type="term" value="P:methylation"/>
    <property type="evidence" value="ECO:0007669"/>
    <property type="project" value="UniProtKB-KW"/>
</dbReference>
<evidence type="ECO:0000256" key="2">
    <source>
        <dbReference type="ARBA" id="ARBA00022679"/>
    </source>
</evidence>
<dbReference type="AlphaFoldDB" id="A0ABD3HNF7"/>
<dbReference type="SUPFAM" id="SSF82199">
    <property type="entry name" value="SET domain"/>
    <property type="match status" value="2"/>
</dbReference>
<dbReference type="InterPro" id="IPR050600">
    <property type="entry name" value="SETD3_SETD6_MTase"/>
</dbReference>
<dbReference type="InterPro" id="IPR046341">
    <property type="entry name" value="SET_dom_sf"/>
</dbReference>
<dbReference type="CDD" id="cd10527">
    <property type="entry name" value="SET_LSMT"/>
    <property type="match status" value="2"/>
</dbReference>
<evidence type="ECO:0000256" key="3">
    <source>
        <dbReference type="ARBA" id="ARBA00022691"/>
    </source>
</evidence>
<dbReference type="Gene3D" id="3.90.1420.10">
    <property type="entry name" value="Rubisco LSMT, substrate-binding domain"/>
    <property type="match status" value="1"/>
</dbReference>
<accession>A0ABD3HNF7</accession>
<dbReference type="EMBL" id="JBJQOH010000003">
    <property type="protein sequence ID" value="KAL3691902.1"/>
    <property type="molecule type" value="Genomic_DNA"/>
</dbReference>
<evidence type="ECO:0000313" key="6">
    <source>
        <dbReference type="Proteomes" id="UP001633002"/>
    </source>
</evidence>
<keyword evidence="1" id="KW-0489">Methyltransferase</keyword>
<dbReference type="Gene3D" id="3.90.1410.10">
    <property type="entry name" value="set domain protein methyltransferase, domain 1"/>
    <property type="match status" value="2"/>
</dbReference>
<name>A0ABD3HNF7_9MARC</name>
<dbReference type="PANTHER" id="PTHR13271">
    <property type="entry name" value="UNCHARACTERIZED PUTATIVE METHYLTRANSFERASE"/>
    <property type="match status" value="1"/>
</dbReference>
<sequence length="1085" mass="123255">MSWEITELHWIICILEDVIAREQIIKDFSHRNPSLEAWLISRGKVKVSDKWLQGRAWSKFHRLLSSRQNASDLGFTAVENHLKEFWEWVSAVKGNPTLVEKYAVEYTMRPSLEGDGSYILSSFAVDDLTEGDTILDIPVRLLLSERWTAGDPKSLRDAPWEVRLAAKLLRERSRGDQSVWASYIKLLPNFVPLPLFFSDLELKNIQDRSVESEVRSLRKYIKWTYESLRPEEIAEAKFSQYAWALSTVYSSACQLQRSDSKVESGSSHFLLPFFGSSSEDRGQVYADYEGEHMKLISHDVKRGMPLGLEYASSTVRDTLIFRGFVPKLSQRDHIKVFRDVLDLVDWYSSNVGAVNSNRPLTWRIARDMMEVSTAYLQQRGASTVDSWNGNETEFTVGASGFVDPYMMTIFTALSYAKQALGKDMSVEALTTAELILRESTAWERIMQSIAAETVSRYRWDMIDCETSSNSSLQLVFKTAKSVLLQRLTSMLDSASTDIVEDKILLQVADWEGMNELGSDQLACPTCRWQTEQMSLHDSLAIQYRLSSKMILTDTISAISCGANGTPNVKSSRHVTHSAEDYEGSLQKFVDWCAGHDLIISGRLAITDILVPPEDEYSSEGKVRGVVALRDIEQGETLSSLPMTVGLYNNDSVSDNSAPDAWDSAAARLLREKAKGSESDWAPYIAILPDYLPTPVHLDSQELGEVQWWPVMRELIQVRKAIKESYAQFSSSQLALADFNEFKWAVTMVHSRAFTLPVKPDEQYEQYVLMPFMDMINHHYQYKADWMSQPVWDGKLEIVAKRTVKKGEELFASFGPRTNDNLFLYYGFVLRDNPFDAVPIFGSFSEALMWFQRIWGSDCTEPMDSPLEAARCQWRTWHDFWHRMEDSVEEAETGSGPQGKEWGELVNYWADLGFQFLPYQPGPTIYPRGIVDPSILAVFSASFDVLLNGSDPSWPDHCSECGNRSAIGSSAMRKFFACIENQAKPVRGLLDGLVCRSELTGVFLQEERLTRGLLVARISVVLRCKEILSSFPTSIVEDRKLMKSDVDTCIQKNSSTCRTSSHLQLARKYRYMKKLLIQTPVDKLLN</sequence>
<comment type="caution">
    <text evidence="5">The sequence shown here is derived from an EMBL/GenBank/DDBJ whole genome shotgun (WGS) entry which is preliminary data.</text>
</comment>
<protein>
    <recommendedName>
        <fullName evidence="4">SET domain-containing protein</fullName>
    </recommendedName>
</protein>
<feature type="domain" description="SET" evidence="4">
    <location>
        <begin position="601"/>
        <end position="814"/>
    </location>
</feature>
<evidence type="ECO:0000313" key="5">
    <source>
        <dbReference type="EMBL" id="KAL3691902.1"/>
    </source>
</evidence>
<reference evidence="5 6" key="1">
    <citation type="submission" date="2024-09" db="EMBL/GenBank/DDBJ databases">
        <title>Chromosome-scale assembly of Riccia sorocarpa.</title>
        <authorList>
            <person name="Paukszto L."/>
        </authorList>
    </citation>
    <scope>NUCLEOTIDE SEQUENCE [LARGE SCALE GENOMIC DNA]</scope>
    <source>
        <strain evidence="5">LP-2024</strain>
        <tissue evidence="5">Aerial parts of the thallus</tissue>
    </source>
</reference>
<evidence type="ECO:0000256" key="1">
    <source>
        <dbReference type="ARBA" id="ARBA00022603"/>
    </source>
</evidence>
<gene>
    <name evidence="5" type="ORF">R1sor_005553</name>
</gene>
<dbReference type="Pfam" id="PF00856">
    <property type="entry name" value="SET"/>
    <property type="match status" value="1"/>
</dbReference>
<dbReference type="Proteomes" id="UP001633002">
    <property type="component" value="Unassembled WGS sequence"/>
</dbReference>
<keyword evidence="6" id="KW-1185">Reference proteome</keyword>
<proteinExistence type="predicted"/>
<keyword evidence="2" id="KW-0808">Transferase</keyword>